<proteinExistence type="predicted"/>
<accession>A0ABW5ZAD8</accession>
<sequence length="319" mass="34520">MKQLLLIFSIFITNSINSQSYAPAAGLPGSTAIHKDDTQFVAWATGVKVTRGYKNIANPSLGYTTVGNPEDVLGIPSGPLVSLGDRGEATVTFANPIFDGPGFDFAVFENGGVSFLELAIVEVSSDGVNFFGFPTHSETQTATQIGSFGSPAAEYLNNIAGKYAGNYGTPFDLNEIPNNPLLDKQNITHVKVIDVVGSIDPIYATFDSFNNPINDSYPTPFPSGGFDLQAVGVINEKVLSSETFTSEKFVLYPNPVKDVFYINFTENVLVEIYDITARLVKKTDSVESNGINVSDLPPGPYFVHFKYEEGKIVKKIIVQ</sequence>
<protein>
    <submittedName>
        <fullName evidence="3">T9SS type A sorting domain-containing protein</fullName>
    </submittedName>
</protein>
<feature type="domain" description="Secretion system C-terminal sorting" evidence="2">
    <location>
        <begin position="251"/>
        <end position="318"/>
    </location>
</feature>
<reference evidence="4" key="1">
    <citation type="journal article" date="2019" name="Int. J. Syst. Evol. Microbiol.">
        <title>The Global Catalogue of Microorganisms (GCM) 10K type strain sequencing project: providing services to taxonomists for standard genome sequencing and annotation.</title>
        <authorList>
            <consortium name="The Broad Institute Genomics Platform"/>
            <consortium name="The Broad Institute Genome Sequencing Center for Infectious Disease"/>
            <person name="Wu L."/>
            <person name="Ma J."/>
        </authorList>
    </citation>
    <scope>NUCLEOTIDE SEQUENCE [LARGE SCALE GENOMIC DNA]</scope>
    <source>
        <strain evidence="4">KCTC 52644</strain>
    </source>
</reference>
<dbReference type="RefSeq" id="WP_379808020.1">
    <property type="nucleotide sequence ID" value="NZ_JBHUOL010000018.1"/>
</dbReference>
<evidence type="ECO:0000313" key="4">
    <source>
        <dbReference type="Proteomes" id="UP001597549"/>
    </source>
</evidence>
<keyword evidence="1" id="KW-0732">Signal</keyword>
<dbReference type="Proteomes" id="UP001597549">
    <property type="component" value="Unassembled WGS sequence"/>
</dbReference>
<evidence type="ECO:0000313" key="3">
    <source>
        <dbReference type="EMBL" id="MFD2909475.1"/>
    </source>
</evidence>
<evidence type="ECO:0000259" key="2">
    <source>
        <dbReference type="Pfam" id="PF18962"/>
    </source>
</evidence>
<dbReference type="Pfam" id="PF18962">
    <property type="entry name" value="Por_Secre_tail"/>
    <property type="match status" value="1"/>
</dbReference>
<name>A0ABW5ZAD8_9FLAO</name>
<dbReference type="NCBIfam" id="TIGR04183">
    <property type="entry name" value="Por_Secre_tail"/>
    <property type="match status" value="1"/>
</dbReference>
<dbReference type="EMBL" id="JBHUOL010000018">
    <property type="protein sequence ID" value="MFD2909475.1"/>
    <property type="molecule type" value="Genomic_DNA"/>
</dbReference>
<gene>
    <name evidence="3" type="ORF">ACFSX9_12115</name>
</gene>
<dbReference type="InterPro" id="IPR026444">
    <property type="entry name" value="Secre_tail"/>
</dbReference>
<organism evidence="3 4">
    <name type="scientific">Flavobacterium ardleyense</name>
    <dbReference type="NCBI Taxonomy" id="2038737"/>
    <lineage>
        <taxon>Bacteria</taxon>
        <taxon>Pseudomonadati</taxon>
        <taxon>Bacteroidota</taxon>
        <taxon>Flavobacteriia</taxon>
        <taxon>Flavobacteriales</taxon>
        <taxon>Flavobacteriaceae</taxon>
        <taxon>Flavobacterium</taxon>
    </lineage>
</organism>
<evidence type="ECO:0000256" key="1">
    <source>
        <dbReference type="ARBA" id="ARBA00022729"/>
    </source>
</evidence>
<comment type="caution">
    <text evidence="3">The sequence shown here is derived from an EMBL/GenBank/DDBJ whole genome shotgun (WGS) entry which is preliminary data.</text>
</comment>
<keyword evidence="4" id="KW-1185">Reference proteome</keyword>